<keyword evidence="7" id="KW-0443">Lipid metabolism</keyword>
<keyword evidence="4" id="KW-0521">NADP</keyword>
<keyword evidence="5" id="KW-1133">Transmembrane helix</keyword>
<evidence type="ECO:0000256" key="1">
    <source>
        <dbReference type="ARBA" id="ARBA00004141"/>
    </source>
</evidence>
<dbReference type="Pfam" id="PF00106">
    <property type="entry name" value="adh_short"/>
    <property type="match status" value="1"/>
</dbReference>
<dbReference type="FunFam" id="3.40.50.720:FF:000131">
    <property type="entry name" value="Short-chain dehydrogenase/reductase 3"/>
    <property type="match status" value="1"/>
</dbReference>
<evidence type="ECO:0000256" key="10">
    <source>
        <dbReference type="ARBA" id="ARBA00068717"/>
    </source>
</evidence>
<evidence type="ECO:0000313" key="15">
    <source>
        <dbReference type="Proteomes" id="UP000005237"/>
    </source>
</evidence>
<dbReference type="PANTHER" id="PTHR24322">
    <property type="entry name" value="PKSB"/>
    <property type="match status" value="1"/>
</dbReference>
<feature type="chain" id="PRO_5035794610" description="Short-chain dehydrogenase/reductase 3" evidence="13">
    <location>
        <begin position="19"/>
        <end position="299"/>
    </location>
</feature>
<comment type="similarity">
    <text evidence="2 12">Belongs to the short-chain dehydrogenases/reductases (SDR) family.</text>
</comment>
<dbReference type="Proteomes" id="UP000005237">
    <property type="component" value="Unassembled WGS sequence"/>
</dbReference>
<evidence type="ECO:0000256" key="2">
    <source>
        <dbReference type="ARBA" id="ARBA00006484"/>
    </source>
</evidence>
<evidence type="ECO:0000256" key="8">
    <source>
        <dbReference type="ARBA" id="ARBA00023136"/>
    </source>
</evidence>
<evidence type="ECO:0000256" key="9">
    <source>
        <dbReference type="ARBA" id="ARBA00059620"/>
    </source>
</evidence>
<reference evidence="14" key="2">
    <citation type="submission" date="2022-06" db="UniProtKB">
        <authorList>
            <consortium name="EnsemblMetazoa"/>
        </authorList>
    </citation>
    <scope>IDENTIFICATION</scope>
    <source>
        <strain evidence="14">DF5081</strain>
    </source>
</reference>
<evidence type="ECO:0000256" key="13">
    <source>
        <dbReference type="SAM" id="SignalP"/>
    </source>
</evidence>
<dbReference type="SUPFAM" id="SSF51735">
    <property type="entry name" value="NAD(P)-binding Rossmann-fold domains"/>
    <property type="match status" value="1"/>
</dbReference>
<dbReference type="PIRSF" id="PIRSF000126">
    <property type="entry name" value="11-beta-HSD1"/>
    <property type="match status" value="1"/>
</dbReference>
<dbReference type="EnsemblMetazoa" id="CJA08438.1">
    <property type="protein sequence ID" value="CJA08438.1"/>
    <property type="gene ID" value="WBGene00127640"/>
</dbReference>
<feature type="signal peptide" evidence="13">
    <location>
        <begin position="1"/>
        <end position="18"/>
    </location>
</feature>
<evidence type="ECO:0000256" key="7">
    <source>
        <dbReference type="ARBA" id="ARBA00023098"/>
    </source>
</evidence>
<evidence type="ECO:0000256" key="12">
    <source>
        <dbReference type="RuleBase" id="RU000363"/>
    </source>
</evidence>
<dbReference type="GO" id="GO:0052650">
    <property type="term" value="F:all-trans-retinol dehydrogenase (NADP+) activity"/>
    <property type="evidence" value="ECO:0007669"/>
    <property type="project" value="UniProtKB-ARBA"/>
</dbReference>
<dbReference type="AlphaFoldDB" id="A0A8R1HTJ1"/>
<evidence type="ECO:0000313" key="14">
    <source>
        <dbReference type="EnsemblMetazoa" id="CJA08438.1"/>
    </source>
</evidence>
<dbReference type="InterPro" id="IPR002347">
    <property type="entry name" value="SDR_fam"/>
</dbReference>
<dbReference type="InterPro" id="IPR036291">
    <property type="entry name" value="NAD(P)-bd_dom_sf"/>
</dbReference>
<keyword evidence="3" id="KW-0812">Transmembrane</keyword>
<dbReference type="CDD" id="cd05339">
    <property type="entry name" value="17beta-HSDXI-like_SDR_c"/>
    <property type="match status" value="1"/>
</dbReference>
<evidence type="ECO:0000256" key="6">
    <source>
        <dbReference type="ARBA" id="ARBA00023002"/>
    </source>
</evidence>
<dbReference type="PRINTS" id="PR00080">
    <property type="entry name" value="SDRFAMILY"/>
</dbReference>
<evidence type="ECO:0000256" key="3">
    <source>
        <dbReference type="ARBA" id="ARBA00022692"/>
    </source>
</evidence>
<comment type="function">
    <text evidence="9">Catalyzes the reduction of all-trans-retinal to all-trans-retinol in the presence of NADPH.</text>
</comment>
<keyword evidence="13" id="KW-0732">Signal</keyword>
<dbReference type="GO" id="GO:0005811">
    <property type="term" value="C:lipid droplet"/>
    <property type="evidence" value="ECO:0007669"/>
    <property type="project" value="TreeGrafter"/>
</dbReference>
<dbReference type="PANTHER" id="PTHR24322:SF733">
    <property type="entry name" value="DEHYDROGENASES, SHORT CHAIN"/>
    <property type="match status" value="1"/>
</dbReference>
<evidence type="ECO:0000256" key="11">
    <source>
        <dbReference type="ARBA" id="ARBA00082544"/>
    </source>
</evidence>
<sequence>MASAILILKLLQIYLSSIFKNILPYSLLPKKDLNGKKVLITGAASGLGRLLALQIAARGAHLILWDVNEQALEEVKNEIEKDGGQAHCYQVDLCDAKKIVQVGGKVLEEHGKVDILVNNAGVATAKLVLESSVEEIERSFAVNVKAHFYTVQQFLPAMLEEDDGHIVTIASVAGKMASAGLADYTATKHAVVGFHDSLVAEILESEKHGVKTTLVCPYYVHTAMFNASGARTRLPTLFPILEPEYVVKKIVEAIETEQEYLVTPRSFYWLLPGTQLLPYKAQKIFGELFGLIQSLDRFH</sequence>
<name>A0A8R1HTJ1_CAEJA</name>
<dbReference type="GO" id="GO:0016020">
    <property type="term" value="C:membrane"/>
    <property type="evidence" value="ECO:0007669"/>
    <property type="project" value="UniProtKB-SubCell"/>
</dbReference>
<dbReference type="Gene3D" id="3.40.50.720">
    <property type="entry name" value="NAD(P)-binding Rossmann-like Domain"/>
    <property type="match status" value="1"/>
</dbReference>
<keyword evidence="8" id="KW-0472">Membrane</keyword>
<evidence type="ECO:0000256" key="4">
    <source>
        <dbReference type="ARBA" id="ARBA00022857"/>
    </source>
</evidence>
<keyword evidence="6" id="KW-0560">Oxidoreductase</keyword>
<keyword evidence="15" id="KW-1185">Reference proteome</keyword>
<comment type="subcellular location">
    <subcellularLocation>
        <location evidence="1">Membrane</location>
        <topology evidence="1">Multi-pass membrane protein</topology>
    </subcellularLocation>
</comment>
<proteinExistence type="inferred from homology"/>
<evidence type="ECO:0000256" key="5">
    <source>
        <dbReference type="ARBA" id="ARBA00022989"/>
    </source>
</evidence>
<organism evidence="14 15">
    <name type="scientific">Caenorhabditis japonica</name>
    <dbReference type="NCBI Taxonomy" id="281687"/>
    <lineage>
        <taxon>Eukaryota</taxon>
        <taxon>Metazoa</taxon>
        <taxon>Ecdysozoa</taxon>
        <taxon>Nematoda</taxon>
        <taxon>Chromadorea</taxon>
        <taxon>Rhabditida</taxon>
        <taxon>Rhabditina</taxon>
        <taxon>Rhabditomorpha</taxon>
        <taxon>Rhabditoidea</taxon>
        <taxon>Rhabditidae</taxon>
        <taxon>Peloderinae</taxon>
        <taxon>Caenorhabditis</taxon>
    </lineage>
</organism>
<dbReference type="PRINTS" id="PR00081">
    <property type="entry name" value="GDHRDH"/>
</dbReference>
<protein>
    <recommendedName>
        <fullName evidence="10">Short-chain dehydrogenase/reductase 3</fullName>
    </recommendedName>
    <alternativeName>
        <fullName evidence="11">Retinal short-chain dehydrogenase/reductase 1</fullName>
    </alternativeName>
</protein>
<accession>A0A8R1HTJ1</accession>
<reference evidence="15" key="1">
    <citation type="submission" date="2010-08" db="EMBL/GenBank/DDBJ databases">
        <authorList>
            <consortium name="Caenorhabditis japonica Sequencing Consortium"/>
            <person name="Wilson R.K."/>
        </authorList>
    </citation>
    <scope>NUCLEOTIDE SEQUENCE [LARGE SCALE GENOMIC DNA]</scope>
    <source>
        <strain evidence="15">DF5081</strain>
    </source>
</reference>